<sequence>MKYRADFSRVFTAGLCAAVFLVFQACGPKNVPDQYREKVEASLNKAGENRAELEKALEMAPEGQKEGLAFLISYMPERDLKSLSSDYLLKNLKWAYKAKNEFPWAKAIPDSVFYNDVLPYATMNERRDDWRGDFYKKFSAVVRDCKDVRAAIDSVNRNIKNIVGVKYSTARPKPDQSPYESMDCGLASCSGLSVLLTDAFRSVGIPSRIAGTPLWTTKKGNHNWNEVYVDGKWHFTEYYPSGTLDRAWFLGDAGKADPSKAVHWIYASSFKPAQTHFPLVWDEDIKYVHAQNVTDRYINLYHEANKEKAANANKVTVGVVMFKTAGCSMGDDRVSTPVSVYEGKKKLASGTTSGPTDDMNNLLEFRLKKKTKYTFEYKDGKGLLVRQDVEVGEKGSQVRLYLNR</sequence>
<dbReference type="KEGG" id="fax:FUAX_52640"/>
<dbReference type="PANTHER" id="PTHR35532">
    <property type="entry name" value="SIMILAR TO POLYHYDROXYALKANOATE DEPOLYMERASE"/>
    <property type="match status" value="1"/>
</dbReference>
<dbReference type="InterPro" id="IPR002931">
    <property type="entry name" value="Transglutaminase-like"/>
</dbReference>
<dbReference type="AlphaFoldDB" id="A0AAU9D627"/>
<name>A0AAU9D627_9BACT</name>
<protein>
    <recommendedName>
        <fullName evidence="1">Transglutaminase-like domain-containing protein</fullName>
    </recommendedName>
</protein>
<evidence type="ECO:0000259" key="1">
    <source>
        <dbReference type="Pfam" id="PF01841"/>
    </source>
</evidence>
<dbReference type="PROSITE" id="PS51257">
    <property type="entry name" value="PROKAR_LIPOPROTEIN"/>
    <property type="match status" value="1"/>
</dbReference>
<gene>
    <name evidence="2" type="ORF">FUAX_52640</name>
</gene>
<evidence type="ECO:0000313" key="2">
    <source>
        <dbReference type="EMBL" id="BDD12832.1"/>
    </source>
</evidence>
<keyword evidence="3" id="KW-1185">Reference proteome</keyword>
<dbReference type="RefSeq" id="WP_338395972.1">
    <property type="nucleotide sequence ID" value="NZ_AP025320.1"/>
</dbReference>
<dbReference type="Pfam" id="PF01841">
    <property type="entry name" value="Transglut_core"/>
    <property type="match status" value="1"/>
</dbReference>
<organism evidence="2 3">
    <name type="scientific">Fulvitalea axinellae</name>
    <dbReference type="NCBI Taxonomy" id="1182444"/>
    <lineage>
        <taxon>Bacteria</taxon>
        <taxon>Pseudomonadati</taxon>
        <taxon>Bacteroidota</taxon>
        <taxon>Cytophagia</taxon>
        <taxon>Cytophagales</taxon>
        <taxon>Persicobacteraceae</taxon>
        <taxon>Fulvitalea</taxon>
    </lineage>
</organism>
<dbReference type="Proteomes" id="UP001348817">
    <property type="component" value="Plasmid pFA6"/>
</dbReference>
<keyword evidence="2" id="KW-0614">Plasmid</keyword>
<dbReference type="SUPFAM" id="SSF54001">
    <property type="entry name" value="Cysteine proteinases"/>
    <property type="match status" value="1"/>
</dbReference>
<geneLocation type="plasmid" evidence="2 3">
    <name>pFA6</name>
</geneLocation>
<dbReference type="InterPro" id="IPR038765">
    <property type="entry name" value="Papain-like_cys_pep_sf"/>
</dbReference>
<reference evidence="2 3" key="1">
    <citation type="submission" date="2021-12" db="EMBL/GenBank/DDBJ databases">
        <title>Genome sequencing of bacteria with rrn-lacking chromosome and rrn-plasmid.</title>
        <authorList>
            <person name="Anda M."/>
            <person name="Iwasaki W."/>
        </authorList>
    </citation>
    <scope>NUCLEOTIDE SEQUENCE [LARGE SCALE GENOMIC DNA]</scope>
    <source>
        <strain evidence="2 3">DSM 100852</strain>
        <plasmid evidence="2 3">pFA6</plasmid>
    </source>
</reference>
<dbReference type="EMBL" id="AP025320">
    <property type="protein sequence ID" value="BDD12832.1"/>
    <property type="molecule type" value="Genomic_DNA"/>
</dbReference>
<accession>A0AAU9D627</accession>
<dbReference type="PANTHER" id="PTHR35532:SF5">
    <property type="entry name" value="CARBOHYDRATE-BINDING DOMAIN-CONTAINING PROTEIN"/>
    <property type="match status" value="1"/>
</dbReference>
<evidence type="ECO:0000313" key="3">
    <source>
        <dbReference type="Proteomes" id="UP001348817"/>
    </source>
</evidence>
<proteinExistence type="predicted"/>
<dbReference type="Gene3D" id="3.10.620.30">
    <property type="match status" value="1"/>
</dbReference>
<feature type="domain" description="Transglutaminase-like" evidence="1">
    <location>
        <begin position="146"/>
        <end position="233"/>
    </location>
</feature>